<dbReference type="InterPro" id="IPR043519">
    <property type="entry name" value="NT_sf"/>
</dbReference>
<evidence type="ECO:0000313" key="2">
    <source>
        <dbReference type="Proteomes" id="UP001218579"/>
    </source>
</evidence>
<dbReference type="Proteomes" id="UP001218579">
    <property type="component" value="Unassembled WGS sequence"/>
</dbReference>
<reference evidence="1 2" key="1">
    <citation type="submission" date="2023-01" db="EMBL/GenBank/DDBJ databases">
        <title>Novel species of the genus Asticcacaulis isolated from rivers.</title>
        <authorList>
            <person name="Lu H."/>
        </authorList>
    </citation>
    <scope>NUCLEOTIDE SEQUENCE [LARGE SCALE GENOMIC DNA]</scope>
    <source>
        <strain evidence="1 2">LKC15W</strain>
    </source>
</reference>
<name>A0ABT5HEM7_9CAUL</name>
<sequence>MTQALLRTFDFLREVMPPEPSWRVIGSGALWLSGVPVVPQPEDVDVVAPFEVIEGVRRALKVSLPVASKPDERFRSRPFFQYRPDGGVIVDFMGDLDVFGVEWHRLRFESCVSAGGIFLPDLNEQVAILRRFGRPKDLQRIEAVQVFLSGDQADRLVADF</sequence>
<protein>
    <recommendedName>
        <fullName evidence="3">Nucleotidyl transferase AbiEii toxin, Type IV TA system</fullName>
    </recommendedName>
</protein>
<dbReference type="EMBL" id="JAQQKV010000001">
    <property type="protein sequence ID" value="MDC7674707.1"/>
    <property type="molecule type" value="Genomic_DNA"/>
</dbReference>
<comment type="caution">
    <text evidence="1">The sequence shown here is derived from an EMBL/GenBank/DDBJ whole genome shotgun (WGS) entry which is preliminary data.</text>
</comment>
<evidence type="ECO:0008006" key="3">
    <source>
        <dbReference type="Google" id="ProtNLM"/>
    </source>
</evidence>
<evidence type="ECO:0000313" key="1">
    <source>
        <dbReference type="EMBL" id="MDC7674707.1"/>
    </source>
</evidence>
<organism evidence="1 2">
    <name type="scientific">Asticcacaulis machinosus</name>
    <dbReference type="NCBI Taxonomy" id="2984211"/>
    <lineage>
        <taxon>Bacteria</taxon>
        <taxon>Pseudomonadati</taxon>
        <taxon>Pseudomonadota</taxon>
        <taxon>Alphaproteobacteria</taxon>
        <taxon>Caulobacterales</taxon>
        <taxon>Caulobacteraceae</taxon>
        <taxon>Asticcacaulis</taxon>
    </lineage>
</organism>
<dbReference type="SUPFAM" id="SSF81301">
    <property type="entry name" value="Nucleotidyltransferase"/>
    <property type="match status" value="1"/>
</dbReference>
<keyword evidence="2" id="KW-1185">Reference proteome</keyword>
<dbReference type="RefSeq" id="WP_272743029.1">
    <property type="nucleotide sequence ID" value="NZ_JAQQKV010000001.1"/>
</dbReference>
<proteinExistence type="predicted"/>
<dbReference type="Gene3D" id="3.30.460.40">
    <property type="match status" value="1"/>
</dbReference>
<accession>A0ABT5HEM7</accession>
<gene>
    <name evidence="1" type="ORF">PQU98_01040</name>
</gene>